<gene>
    <name evidence="2" type="ORF">M3202_13830</name>
</gene>
<feature type="transmembrane region" description="Helical" evidence="1">
    <location>
        <begin position="21"/>
        <end position="45"/>
    </location>
</feature>
<dbReference type="EMBL" id="JAMBOL010000012">
    <property type="protein sequence ID" value="MCM3715164.1"/>
    <property type="molecule type" value="Genomic_DNA"/>
</dbReference>
<evidence type="ECO:0000313" key="3">
    <source>
        <dbReference type="Proteomes" id="UP001139179"/>
    </source>
</evidence>
<keyword evidence="1" id="KW-0812">Transmembrane</keyword>
<dbReference type="RefSeq" id="WP_251223921.1">
    <property type="nucleotide sequence ID" value="NZ_JAMBOL010000012.1"/>
</dbReference>
<protein>
    <submittedName>
        <fullName evidence="2">Uncharacterized protein</fullName>
    </submittedName>
</protein>
<dbReference type="AlphaFoldDB" id="A0A9X2DQF4"/>
<proteinExistence type="predicted"/>
<comment type="caution">
    <text evidence="2">The sequence shown here is derived from an EMBL/GenBank/DDBJ whole genome shotgun (WGS) entry which is preliminary data.</text>
</comment>
<evidence type="ECO:0000256" key="1">
    <source>
        <dbReference type="SAM" id="Phobius"/>
    </source>
</evidence>
<organism evidence="2 3">
    <name type="scientific">Halalkalibacter oceani</name>
    <dbReference type="NCBI Taxonomy" id="1653776"/>
    <lineage>
        <taxon>Bacteria</taxon>
        <taxon>Bacillati</taxon>
        <taxon>Bacillota</taxon>
        <taxon>Bacilli</taxon>
        <taxon>Bacillales</taxon>
        <taxon>Bacillaceae</taxon>
        <taxon>Halalkalibacter</taxon>
    </lineage>
</organism>
<keyword evidence="1" id="KW-1133">Transmembrane helix</keyword>
<evidence type="ECO:0000313" key="2">
    <source>
        <dbReference type="EMBL" id="MCM3715164.1"/>
    </source>
</evidence>
<keyword evidence="3" id="KW-1185">Reference proteome</keyword>
<dbReference type="Proteomes" id="UP001139179">
    <property type="component" value="Unassembled WGS sequence"/>
</dbReference>
<keyword evidence="1" id="KW-0472">Membrane</keyword>
<sequence length="52" mass="6336">MANRRNVDVEERHVEKKENNSMVMATFIKYAAYLIIFFGIIWFLIEYVFPMF</sequence>
<name>A0A9X2DQF4_9BACI</name>
<reference evidence="2" key="1">
    <citation type="submission" date="2022-05" db="EMBL/GenBank/DDBJ databases">
        <title>Comparative Genomics of Spacecraft Associated Microbes.</title>
        <authorList>
            <person name="Tran M.T."/>
            <person name="Wright A."/>
            <person name="Seuylemezian A."/>
            <person name="Eisen J."/>
            <person name="Coil D."/>
        </authorList>
    </citation>
    <scope>NUCLEOTIDE SEQUENCE</scope>
    <source>
        <strain evidence="2">214.1.1</strain>
    </source>
</reference>
<accession>A0A9X2DQF4</accession>